<evidence type="ECO:0000256" key="4">
    <source>
        <dbReference type="ARBA" id="ARBA00022989"/>
    </source>
</evidence>
<evidence type="ECO:0000256" key="6">
    <source>
        <dbReference type="RuleBase" id="RU363042"/>
    </source>
</evidence>
<dbReference type="GO" id="GO:0005886">
    <property type="term" value="C:plasma membrane"/>
    <property type="evidence" value="ECO:0007669"/>
    <property type="project" value="UniProtKB-SubCell"/>
</dbReference>
<evidence type="ECO:0000256" key="5">
    <source>
        <dbReference type="ARBA" id="ARBA00023136"/>
    </source>
</evidence>
<keyword evidence="3 6" id="KW-0812">Transmembrane</keyword>
<dbReference type="GO" id="GO:0046677">
    <property type="term" value="P:response to antibiotic"/>
    <property type="evidence" value="ECO:0007669"/>
    <property type="project" value="UniProtKB-KW"/>
</dbReference>
<dbReference type="Proteomes" id="UP000269097">
    <property type="component" value="Chromosome"/>
</dbReference>
<dbReference type="PANTHER" id="PTHR39087:SF2">
    <property type="entry name" value="UPF0104 MEMBRANE PROTEIN MJ1595"/>
    <property type="match status" value="1"/>
</dbReference>
<comment type="function">
    <text evidence="6">Catalyzes the transfer of a lysyl group from L-lysyl-tRNA(Lys) to membrane-bound phosphatidylglycerol (PG), which produces lysylphosphatidylglycerol (LPG), a major component of the bacterial membrane with a positive net charge. LPG synthesis contributes to bacterial virulence as it is involved in the resistance mechanism against cationic antimicrobial peptides (CAMP) produces by the host's immune system (defensins, cathelicidins) and by the competing microorganisms.</text>
</comment>
<keyword evidence="2" id="KW-1003">Cell membrane</keyword>
<dbReference type="RefSeq" id="WP_123042294.1">
    <property type="nucleotide sequence ID" value="NZ_CP033433.1"/>
</dbReference>
<dbReference type="EMBL" id="CP033433">
    <property type="protein sequence ID" value="AYQ74213.1"/>
    <property type="molecule type" value="Genomic_DNA"/>
</dbReference>
<evidence type="ECO:0000313" key="7">
    <source>
        <dbReference type="EMBL" id="AYQ74213.1"/>
    </source>
</evidence>
<keyword evidence="5 6" id="KW-0472">Membrane</keyword>
<protein>
    <recommendedName>
        <fullName evidence="6">Phosphatidylglycerol lysyltransferase</fullName>
        <ecNumber evidence="6">2.3.2.3</ecNumber>
    </recommendedName>
    <alternativeName>
        <fullName evidence="6">Lysylphosphatidylglycerol synthase</fullName>
    </alternativeName>
</protein>
<evidence type="ECO:0000313" key="8">
    <source>
        <dbReference type="Proteomes" id="UP000269097"/>
    </source>
</evidence>
<dbReference type="InterPro" id="IPR022791">
    <property type="entry name" value="L-PG_synthase/AglD"/>
</dbReference>
<evidence type="ECO:0000256" key="1">
    <source>
        <dbReference type="ARBA" id="ARBA00004651"/>
    </source>
</evidence>
<keyword evidence="6" id="KW-0808">Transferase</keyword>
<organism evidence="7 8">
    <name type="scientific">Cohnella candidum</name>
    <dbReference type="NCBI Taxonomy" id="2674991"/>
    <lineage>
        <taxon>Bacteria</taxon>
        <taxon>Bacillati</taxon>
        <taxon>Bacillota</taxon>
        <taxon>Bacilli</taxon>
        <taxon>Bacillales</taxon>
        <taxon>Paenibacillaceae</taxon>
        <taxon>Cohnella</taxon>
    </lineage>
</organism>
<name>A0A3G3K180_9BACL</name>
<dbReference type="EC" id="2.3.2.3" evidence="6"/>
<proteinExistence type="inferred from homology"/>
<dbReference type="PANTHER" id="PTHR39087">
    <property type="entry name" value="UPF0104 MEMBRANE PROTEIN MJ1595"/>
    <property type="match status" value="1"/>
</dbReference>
<feature type="transmembrane region" description="Helical" evidence="6">
    <location>
        <begin position="41"/>
        <end position="60"/>
    </location>
</feature>
<feature type="transmembrane region" description="Helical" evidence="6">
    <location>
        <begin position="282"/>
        <end position="300"/>
    </location>
</feature>
<dbReference type="GO" id="GO:0050071">
    <property type="term" value="F:phosphatidylglycerol lysyltransferase activity"/>
    <property type="evidence" value="ECO:0007669"/>
    <property type="project" value="UniProtKB-EC"/>
</dbReference>
<evidence type="ECO:0000256" key="2">
    <source>
        <dbReference type="ARBA" id="ARBA00022475"/>
    </source>
</evidence>
<comment type="subcellular location">
    <subcellularLocation>
        <location evidence="1 6">Cell membrane</location>
        <topology evidence="1 6">Multi-pass membrane protein</topology>
    </subcellularLocation>
</comment>
<feature type="transmembrane region" description="Helical" evidence="6">
    <location>
        <begin position="153"/>
        <end position="173"/>
    </location>
</feature>
<feature type="transmembrane region" description="Helical" evidence="6">
    <location>
        <begin position="12"/>
        <end position="29"/>
    </location>
</feature>
<keyword evidence="8" id="KW-1185">Reference proteome</keyword>
<evidence type="ECO:0000256" key="3">
    <source>
        <dbReference type="ARBA" id="ARBA00022692"/>
    </source>
</evidence>
<accession>A0A3G3K180</accession>
<comment type="catalytic activity">
    <reaction evidence="6">
        <text>L-lysyl-tRNA(Lys) + a 1,2-diacyl-sn-glycero-3-phospho-(1'-sn-glycerol) = a 1,2-diacyl-sn-glycero-3-phospho-1'-(3'-O-L-lysyl)-sn-glycerol + tRNA(Lys)</text>
        <dbReference type="Rhea" id="RHEA:10668"/>
        <dbReference type="Rhea" id="RHEA-COMP:9696"/>
        <dbReference type="Rhea" id="RHEA-COMP:9697"/>
        <dbReference type="ChEBI" id="CHEBI:64716"/>
        <dbReference type="ChEBI" id="CHEBI:75792"/>
        <dbReference type="ChEBI" id="CHEBI:78442"/>
        <dbReference type="ChEBI" id="CHEBI:78529"/>
        <dbReference type="EC" id="2.3.2.3"/>
    </reaction>
</comment>
<dbReference type="AlphaFoldDB" id="A0A3G3K180"/>
<feature type="transmembrane region" description="Helical" evidence="6">
    <location>
        <begin position="194"/>
        <end position="216"/>
    </location>
</feature>
<keyword evidence="6" id="KW-0443">Lipid metabolism</keyword>
<gene>
    <name evidence="6" type="primary">mprF</name>
    <name evidence="7" type="ORF">EAV92_17570</name>
</gene>
<keyword evidence="4 6" id="KW-1133">Transmembrane helix</keyword>
<feature type="transmembrane region" description="Helical" evidence="6">
    <location>
        <begin position="128"/>
        <end position="147"/>
    </location>
</feature>
<dbReference type="Pfam" id="PF03706">
    <property type="entry name" value="LPG_synthase_TM"/>
    <property type="match status" value="1"/>
</dbReference>
<keyword evidence="6" id="KW-0046">Antibiotic resistance</keyword>
<dbReference type="KEGG" id="coh:EAV92_17570"/>
<comment type="similarity">
    <text evidence="6">Belongs to the LPG synthase family.</text>
</comment>
<dbReference type="GO" id="GO:0006629">
    <property type="term" value="P:lipid metabolic process"/>
    <property type="evidence" value="ECO:0007669"/>
    <property type="project" value="UniProtKB-KW"/>
</dbReference>
<sequence>MTAIGKRVKGTVGILMLAVFVLLAARFLHGGELSSVMESLLRSPWTLVLMSLAYALSFYVKAWAWKIYAGAGQPVWKHLAPIGYSLLINHLLPVKAGDLVRTGLAAKMEGKKYDEALHTVAVMRAMDVSVLALYGVLGLALLGVAWVPGAAWLLVPASVLGAVIVLLALRTAARKGSSFALRQWELLGRLRSGKALAAWLVTAVSWVLEGFVPYGVLHVLHASVSFVEAVWAGSMTVAGQIFHVTPGGIGTYETTMSASLAALGMDGETALAVAVVSHGYKFLFSFAAGAISWLILPISWKEGSGWLSRRRLGKVGPAE</sequence>
<reference evidence="7 8" key="1">
    <citation type="submission" date="2018-10" db="EMBL/GenBank/DDBJ databases">
        <title>Genome Sequence of Cohnella sp.</title>
        <authorList>
            <person name="Srinivasan S."/>
            <person name="Kim M.K."/>
        </authorList>
    </citation>
    <scope>NUCLEOTIDE SEQUENCE [LARGE SCALE GENOMIC DNA]</scope>
    <source>
        <strain evidence="7 8">18JY8-7</strain>
    </source>
</reference>